<keyword evidence="2" id="KW-1185">Reference proteome</keyword>
<organism evidence="1 2">
    <name type="scientific">Dreissena polymorpha</name>
    <name type="common">Zebra mussel</name>
    <name type="synonym">Mytilus polymorpha</name>
    <dbReference type="NCBI Taxonomy" id="45954"/>
    <lineage>
        <taxon>Eukaryota</taxon>
        <taxon>Metazoa</taxon>
        <taxon>Spiralia</taxon>
        <taxon>Lophotrochozoa</taxon>
        <taxon>Mollusca</taxon>
        <taxon>Bivalvia</taxon>
        <taxon>Autobranchia</taxon>
        <taxon>Heteroconchia</taxon>
        <taxon>Euheterodonta</taxon>
        <taxon>Imparidentia</taxon>
        <taxon>Neoheterodontei</taxon>
        <taxon>Myida</taxon>
        <taxon>Dreissenoidea</taxon>
        <taxon>Dreissenidae</taxon>
        <taxon>Dreissena</taxon>
    </lineage>
</organism>
<gene>
    <name evidence="1" type="ORF">DPMN_164465</name>
</gene>
<protein>
    <submittedName>
        <fullName evidence="1">Uncharacterized protein</fullName>
    </submittedName>
</protein>
<dbReference type="AlphaFoldDB" id="A0A9D4EVZ4"/>
<evidence type="ECO:0000313" key="1">
    <source>
        <dbReference type="EMBL" id="KAH3786358.1"/>
    </source>
</evidence>
<comment type="caution">
    <text evidence="1">The sequence shown here is derived from an EMBL/GenBank/DDBJ whole genome shotgun (WGS) entry which is preliminary data.</text>
</comment>
<sequence>MSRVVGRIDGRDVFRKVDVANGRETLWSSGRDLVVKLGTMLPLDHGRVERAVEGRVC</sequence>
<dbReference type="EMBL" id="JAIWYP010000008">
    <property type="protein sequence ID" value="KAH3786358.1"/>
    <property type="molecule type" value="Genomic_DNA"/>
</dbReference>
<accession>A0A9D4EVZ4</accession>
<name>A0A9D4EVZ4_DREPO</name>
<evidence type="ECO:0000313" key="2">
    <source>
        <dbReference type="Proteomes" id="UP000828390"/>
    </source>
</evidence>
<dbReference type="Proteomes" id="UP000828390">
    <property type="component" value="Unassembled WGS sequence"/>
</dbReference>
<proteinExistence type="predicted"/>
<reference evidence="1" key="2">
    <citation type="submission" date="2020-11" db="EMBL/GenBank/DDBJ databases">
        <authorList>
            <person name="McCartney M.A."/>
            <person name="Auch B."/>
            <person name="Kono T."/>
            <person name="Mallez S."/>
            <person name="Becker A."/>
            <person name="Gohl D.M."/>
            <person name="Silverstein K.A.T."/>
            <person name="Koren S."/>
            <person name="Bechman K.B."/>
            <person name="Herman A."/>
            <person name="Abrahante J.E."/>
            <person name="Garbe J."/>
        </authorList>
    </citation>
    <scope>NUCLEOTIDE SEQUENCE</scope>
    <source>
        <strain evidence="1">Duluth1</strain>
        <tissue evidence="1">Whole animal</tissue>
    </source>
</reference>
<reference evidence="1" key="1">
    <citation type="journal article" date="2019" name="bioRxiv">
        <title>The Genome of the Zebra Mussel, Dreissena polymorpha: A Resource for Invasive Species Research.</title>
        <authorList>
            <person name="McCartney M.A."/>
            <person name="Auch B."/>
            <person name="Kono T."/>
            <person name="Mallez S."/>
            <person name="Zhang Y."/>
            <person name="Obille A."/>
            <person name="Becker A."/>
            <person name="Abrahante J.E."/>
            <person name="Garbe J."/>
            <person name="Badalamenti J.P."/>
            <person name="Herman A."/>
            <person name="Mangelson H."/>
            <person name="Liachko I."/>
            <person name="Sullivan S."/>
            <person name="Sone E.D."/>
            <person name="Koren S."/>
            <person name="Silverstein K.A.T."/>
            <person name="Beckman K.B."/>
            <person name="Gohl D.M."/>
        </authorList>
    </citation>
    <scope>NUCLEOTIDE SEQUENCE</scope>
    <source>
        <strain evidence="1">Duluth1</strain>
        <tissue evidence="1">Whole animal</tissue>
    </source>
</reference>